<dbReference type="EMBL" id="JAPJDZ010000054">
    <property type="protein sequence ID" value="MDP5137552.1"/>
    <property type="molecule type" value="Genomic_DNA"/>
</dbReference>
<sequence>MSVIKYQAVADAYEKYNAYGTSELYQLLGWDDLVGRPEWANTCALPNLQP</sequence>
<keyword evidence="2" id="KW-1185">Reference proteome</keyword>
<dbReference type="RefSeq" id="WP_156886014.1">
    <property type="nucleotide sequence ID" value="NZ_JAPJDZ010000054.1"/>
</dbReference>
<accession>A0ABT9I2G7</accession>
<gene>
    <name evidence="1" type="ORF">ORJ04_16470</name>
</gene>
<organism evidence="1 2">
    <name type="scientific">Rheinheimera baltica</name>
    <dbReference type="NCBI Taxonomy" id="67576"/>
    <lineage>
        <taxon>Bacteria</taxon>
        <taxon>Pseudomonadati</taxon>
        <taxon>Pseudomonadota</taxon>
        <taxon>Gammaproteobacteria</taxon>
        <taxon>Chromatiales</taxon>
        <taxon>Chromatiaceae</taxon>
        <taxon>Rheinheimera</taxon>
    </lineage>
</organism>
<dbReference type="Gene3D" id="4.10.280.80">
    <property type="match status" value="1"/>
</dbReference>
<dbReference type="Proteomes" id="UP001231109">
    <property type="component" value="Unassembled WGS sequence"/>
</dbReference>
<name>A0ABT9I2G7_9GAMM</name>
<reference evidence="1 2" key="1">
    <citation type="submission" date="2022-11" db="EMBL/GenBank/DDBJ databases">
        <title>Viruses from the air-sea interface of a natural surface slick.</title>
        <authorList>
            <person name="Rahlff J."/>
            <person name="Holmfeldt K."/>
        </authorList>
    </citation>
    <scope>NUCLEOTIDE SEQUENCE [LARGE SCALE GENOMIC DNA]</scope>
    <source>
        <strain evidence="1 2">SMS4</strain>
    </source>
</reference>
<comment type="caution">
    <text evidence="1">The sequence shown here is derived from an EMBL/GenBank/DDBJ whole genome shotgun (WGS) entry which is preliminary data.</text>
</comment>
<evidence type="ECO:0000313" key="2">
    <source>
        <dbReference type="Proteomes" id="UP001231109"/>
    </source>
</evidence>
<proteinExistence type="predicted"/>
<protein>
    <submittedName>
        <fullName evidence="1">Uncharacterized protein</fullName>
    </submittedName>
</protein>
<evidence type="ECO:0000313" key="1">
    <source>
        <dbReference type="EMBL" id="MDP5137552.1"/>
    </source>
</evidence>